<reference evidence="2" key="1">
    <citation type="submission" date="2021-02" db="EMBL/GenBank/DDBJ databases">
        <authorList>
            <person name="Nowell W R."/>
        </authorList>
    </citation>
    <scope>NUCLEOTIDE SEQUENCE</scope>
</reference>
<dbReference type="Proteomes" id="UP000663838">
    <property type="component" value="Unassembled WGS sequence"/>
</dbReference>
<dbReference type="EMBL" id="CAJNYV010000444">
    <property type="protein sequence ID" value="CAF3360905.1"/>
    <property type="molecule type" value="Genomic_DNA"/>
</dbReference>
<comment type="caution">
    <text evidence="2">The sequence shown here is derived from an EMBL/GenBank/DDBJ whole genome shotgun (WGS) entry which is preliminary data.</text>
</comment>
<proteinExistence type="predicted"/>
<organism evidence="2 3">
    <name type="scientific">Rotaria socialis</name>
    <dbReference type="NCBI Taxonomy" id="392032"/>
    <lineage>
        <taxon>Eukaryota</taxon>
        <taxon>Metazoa</taxon>
        <taxon>Spiralia</taxon>
        <taxon>Gnathifera</taxon>
        <taxon>Rotifera</taxon>
        <taxon>Eurotatoria</taxon>
        <taxon>Bdelloidea</taxon>
        <taxon>Philodinida</taxon>
        <taxon>Philodinidae</taxon>
        <taxon>Rotaria</taxon>
    </lineage>
</organism>
<gene>
    <name evidence="1" type="ORF">KIK155_LOCUS4477</name>
    <name evidence="2" type="ORF">TOA249_LOCUS22906</name>
</gene>
<dbReference type="Proteomes" id="UP000663865">
    <property type="component" value="Unassembled WGS sequence"/>
</dbReference>
<sequence>MYGEETFLTLSPDSSLDLYPNNVLNNFTVRLPKPLILKNKTLLGLESILINSSSYNIGIDDSNLQISRYSIDEWLLSDRLLDMRQLELDLRKPGKVKVKITLEKQDEISMQILIDHINQLLNDKPELDYYRFVLGSRDNDFGLWRYFKKDNVPSGTIDWKIVEFSPRLVDYFDLQHNVLPVNDIFRIPVNRNKRIKVAGFEEITFTGIKIDKPMEKMAIGPFQRSYIPPAGKCSIQKFFDDFNTFLRNNPYTENLYFKIDEKGNLSAFNHSVLDRVLTWDFIYISEGLFPLFQTKENKIKLSTFTVSHFSNPKVQIDVPPSQVIVLNGTHVQLNLVQEAFQRLKIPLLNQKYTIKSAIEYFNQQLSENYNTAHLQFKLQKNKLSLNAQSKFKEAPNWHNIEFSNKLKQVFNLKDPAYEVHDFNNKSIPIKKEMFEGLGEYLELIGLLSRINVPVIDNFVLKAGSYSKDKFFSLYNQHLKSKLSTRHLKFRTTDRTLSLIIDVPAEYEAMENWEFIKVNSIIKNAFSLPDEVIRIEEFKNIPYINSDFHITSNMVWSLIGSQNRTILKNRKTGDQTESNVLYSQTKIKIEPTLYKTVHDLIAALNAQLKKNKDVNDLQFELNESYTNISLNSEYSANRQWLKTELNISPGLAEILGLRNFNIEKINMNDVKNIAIQNNIVDTIPAIAYIYCSAIEHSMVGDVNAKLLRVLRIQYLPGVEGISNVINQSNYFNKINYHNVSCSYLDTISIKILDQSGQPFPLRSGSLILVLSIQEL</sequence>
<evidence type="ECO:0000313" key="3">
    <source>
        <dbReference type="Proteomes" id="UP000663838"/>
    </source>
</evidence>
<evidence type="ECO:0000313" key="1">
    <source>
        <dbReference type="EMBL" id="CAF3360905.1"/>
    </source>
</evidence>
<protein>
    <submittedName>
        <fullName evidence="2">Uncharacterized protein</fullName>
    </submittedName>
</protein>
<name>A0A821NZ09_9BILA</name>
<accession>A0A821NZ09</accession>
<evidence type="ECO:0000313" key="2">
    <source>
        <dbReference type="EMBL" id="CAF4793694.1"/>
    </source>
</evidence>
<dbReference type="EMBL" id="CAJOBS010002136">
    <property type="protein sequence ID" value="CAF4793694.1"/>
    <property type="molecule type" value="Genomic_DNA"/>
</dbReference>
<dbReference type="AlphaFoldDB" id="A0A821NZ09"/>